<accession>A0A0G4ELZ9</accession>
<dbReference type="InterPro" id="IPR011006">
    <property type="entry name" value="CheY-like_superfamily"/>
</dbReference>
<dbReference type="SMART" id="SM00387">
    <property type="entry name" value="HATPase_c"/>
    <property type="match status" value="1"/>
</dbReference>
<feature type="compositionally biased region" description="Polar residues" evidence="6">
    <location>
        <begin position="604"/>
        <end position="633"/>
    </location>
</feature>
<comment type="catalytic activity">
    <reaction evidence="1">
        <text>ATP + protein L-histidine = ADP + protein N-phospho-L-histidine.</text>
        <dbReference type="EC" id="2.7.13.3"/>
    </reaction>
</comment>
<dbReference type="SUPFAM" id="SSF52172">
    <property type="entry name" value="CheY-like"/>
    <property type="match status" value="1"/>
</dbReference>
<evidence type="ECO:0000259" key="8">
    <source>
        <dbReference type="PROSITE" id="PS50109"/>
    </source>
</evidence>
<dbReference type="PROSITE" id="PS50110">
    <property type="entry name" value="RESPONSE_REGULATORY"/>
    <property type="match status" value="1"/>
</dbReference>
<dbReference type="SUPFAM" id="SSF55874">
    <property type="entry name" value="ATPase domain of HSP90 chaperone/DNA topoisomerase II/histidine kinase"/>
    <property type="match status" value="1"/>
</dbReference>
<evidence type="ECO:0000256" key="7">
    <source>
        <dbReference type="SAM" id="Phobius"/>
    </source>
</evidence>
<keyword evidence="11" id="KW-1185">Reference proteome</keyword>
<feature type="domain" description="Response regulatory" evidence="9">
    <location>
        <begin position="676"/>
        <end position="797"/>
    </location>
</feature>
<dbReference type="GO" id="GO:0009927">
    <property type="term" value="F:histidine phosphotransfer kinase activity"/>
    <property type="evidence" value="ECO:0007669"/>
    <property type="project" value="TreeGrafter"/>
</dbReference>
<dbReference type="PROSITE" id="PS50109">
    <property type="entry name" value="HIS_KIN"/>
    <property type="match status" value="1"/>
</dbReference>
<dbReference type="EC" id="2.7.13.3" evidence="2"/>
<feature type="region of interest" description="Disordered" evidence="6">
    <location>
        <begin position="604"/>
        <end position="660"/>
    </location>
</feature>
<evidence type="ECO:0000259" key="9">
    <source>
        <dbReference type="PROSITE" id="PS50110"/>
    </source>
</evidence>
<sequence length="835" mass="92762">MPTGFFLFDRRFVEWRNEHFKQQRLRKISIGFLLLACGFALCLVGTAWGEISDFLAGLDTDGMDSCPLNDTVTTALGDSSKCSSVTEEKRISEDVDRSGHRATIVSLFFITVLFFCLLGLVHTQRGSSFVTDRYVAITIAMAFFVSTIGHLSNVTGMPSKAFGCFVFGSDSFSIKVFAALIIPMPTHIALMFQVFDNVALVATFYMFLHEWNAKELLRSGKVSNMDGVSTSESLTPENWELFAIATAMFIMAGMFFVWSAWLRDTQDHQLFCEHVKRVEAEENRKSFISYILHEIRNPLSGCGLILSECTSRLQLPDMPPAIDDLRQRDDTVQSWLDTFLYLFSTVESQLESINYVSNDCLALEKLEAGCFDFEFTAFNVLQWLHELYENVKLSFVLQGLRLKLSIPAPLLFDWYAPQEPEVRNDEHEGDKSAVYLPLVSRVRGVADHNRLAQVLSNFLSNAKKFSPKGSTVSLKVALLRPVSSKSRSVEGNLVRISVEDQGVGITKEDQAKLFKPYSQIRSGELQKGGGTGLGLSLSKAFVEAHHGSVGVESQGQNKGSEFFLELMLPYPTDEQLEASKSATLSPEIGKRILRCVTELPNGSSLPSGIFSPQQNRRRGSQSTLSPTTMKQRTSSPPSPSSQNLQAATPSGHKRALSPGGRSSMIPDSLFEGYSALCLLVDDNYVCTLATEYILQRMQLSFEMAESGEDALAKIKEGKRYRLILIDYQMPHMDGVETTKEITRELRRSGADSSSTVIVGLTGASEEYAAAFREAGARECLRKPIKAAVLQKLAVNYIHPRWCDGQPCSETCTGDRTMEGQLRAGTMKEDRTSRGH</sequence>
<dbReference type="PANTHER" id="PTHR43047:SF69">
    <property type="entry name" value="HISTIDINE KINASE CONTAINING CHEY-HOMOLOGOUS RECEIVER DOMAIN-RELATED"/>
    <property type="match status" value="1"/>
</dbReference>
<evidence type="ECO:0000256" key="5">
    <source>
        <dbReference type="PROSITE-ProRule" id="PRU00169"/>
    </source>
</evidence>
<evidence type="ECO:0000256" key="6">
    <source>
        <dbReference type="SAM" id="MobiDB-lite"/>
    </source>
</evidence>
<dbReference type="Proteomes" id="UP000041254">
    <property type="component" value="Unassembled WGS sequence"/>
</dbReference>
<dbReference type="PhylomeDB" id="A0A0G4ELZ9"/>
<dbReference type="EMBL" id="CDMY01000270">
    <property type="protein sequence ID" value="CEL98454.1"/>
    <property type="molecule type" value="Genomic_DNA"/>
</dbReference>
<dbReference type="CDD" id="cd17546">
    <property type="entry name" value="REC_hyHK_CKI1_RcsC-like"/>
    <property type="match status" value="1"/>
</dbReference>
<proteinExistence type="predicted"/>
<protein>
    <recommendedName>
        <fullName evidence="2">histidine kinase</fullName>
        <ecNumber evidence="2">2.7.13.3</ecNumber>
    </recommendedName>
</protein>
<evidence type="ECO:0000313" key="10">
    <source>
        <dbReference type="EMBL" id="CEL98454.1"/>
    </source>
</evidence>
<dbReference type="SMART" id="SM00448">
    <property type="entry name" value="REC"/>
    <property type="match status" value="1"/>
</dbReference>
<dbReference type="Gene3D" id="3.40.50.2300">
    <property type="match status" value="1"/>
</dbReference>
<keyword evidence="7" id="KW-0472">Membrane</keyword>
<feature type="transmembrane region" description="Helical" evidence="7">
    <location>
        <begin position="102"/>
        <end position="122"/>
    </location>
</feature>
<evidence type="ECO:0000256" key="3">
    <source>
        <dbReference type="ARBA" id="ARBA00022679"/>
    </source>
</evidence>
<feature type="transmembrane region" description="Helical" evidence="7">
    <location>
        <begin position="134"/>
        <end position="154"/>
    </location>
</feature>
<dbReference type="Pfam" id="PF00072">
    <property type="entry name" value="Response_reg"/>
    <property type="match status" value="1"/>
</dbReference>
<dbReference type="GO" id="GO:0000155">
    <property type="term" value="F:phosphorelay sensor kinase activity"/>
    <property type="evidence" value="ECO:0007669"/>
    <property type="project" value="TreeGrafter"/>
</dbReference>
<dbReference type="VEuPathDB" id="CryptoDB:Vbra_12505"/>
<reference evidence="10 11" key="1">
    <citation type="submission" date="2014-11" db="EMBL/GenBank/DDBJ databases">
        <authorList>
            <person name="Zhu J."/>
            <person name="Qi W."/>
            <person name="Song R."/>
        </authorList>
    </citation>
    <scope>NUCLEOTIDE SEQUENCE [LARGE SCALE GENOMIC DNA]</scope>
</reference>
<evidence type="ECO:0000256" key="2">
    <source>
        <dbReference type="ARBA" id="ARBA00012438"/>
    </source>
</evidence>
<feature type="transmembrane region" description="Helical" evidence="7">
    <location>
        <begin position="28"/>
        <end position="48"/>
    </location>
</feature>
<dbReference type="InterPro" id="IPR036890">
    <property type="entry name" value="HATPase_C_sf"/>
</dbReference>
<dbReference type="InterPro" id="IPR003594">
    <property type="entry name" value="HATPase_dom"/>
</dbReference>
<evidence type="ECO:0000256" key="1">
    <source>
        <dbReference type="ARBA" id="ARBA00000085"/>
    </source>
</evidence>
<dbReference type="Pfam" id="PF02518">
    <property type="entry name" value="HATPase_c"/>
    <property type="match status" value="1"/>
</dbReference>
<keyword evidence="7" id="KW-1133">Transmembrane helix</keyword>
<evidence type="ECO:0000256" key="4">
    <source>
        <dbReference type="ARBA" id="ARBA00022777"/>
    </source>
</evidence>
<dbReference type="InterPro" id="IPR004358">
    <property type="entry name" value="Sig_transdc_His_kin-like_C"/>
</dbReference>
<dbReference type="InParanoid" id="A0A0G4ELZ9"/>
<gene>
    <name evidence="10" type="ORF">Vbra_12505</name>
</gene>
<feature type="transmembrane region" description="Helical" evidence="7">
    <location>
        <begin position="241"/>
        <end position="261"/>
    </location>
</feature>
<keyword evidence="4" id="KW-0418">Kinase</keyword>
<dbReference type="InterPro" id="IPR005467">
    <property type="entry name" value="His_kinase_dom"/>
</dbReference>
<keyword evidence="3" id="KW-0808">Transferase</keyword>
<dbReference type="STRING" id="1169540.A0A0G4ELZ9"/>
<dbReference type="PRINTS" id="PR00344">
    <property type="entry name" value="BCTRLSENSOR"/>
</dbReference>
<organism evidence="10 11">
    <name type="scientific">Vitrella brassicaformis (strain CCMP3155)</name>
    <dbReference type="NCBI Taxonomy" id="1169540"/>
    <lineage>
        <taxon>Eukaryota</taxon>
        <taxon>Sar</taxon>
        <taxon>Alveolata</taxon>
        <taxon>Colpodellida</taxon>
        <taxon>Vitrellaceae</taxon>
        <taxon>Vitrella</taxon>
    </lineage>
</organism>
<keyword evidence="5" id="KW-0597">Phosphoprotein</keyword>
<keyword evidence="7" id="KW-0812">Transmembrane</keyword>
<feature type="domain" description="Histidine kinase" evidence="8">
    <location>
        <begin position="290"/>
        <end position="570"/>
    </location>
</feature>
<dbReference type="OrthoDB" id="298677at2759"/>
<feature type="modified residue" description="4-aspartylphosphate" evidence="5">
    <location>
        <position position="726"/>
    </location>
</feature>
<name>A0A0G4ELZ9_VITBC</name>
<dbReference type="GO" id="GO:0005886">
    <property type="term" value="C:plasma membrane"/>
    <property type="evidence" value="ECO:0007669"/>
    <property type="project" value="TreeGrafter"/>
</dbReference>
<evidence type="ECO:0000313" key="11">
    <source>
        <dbReference type="Proteomes" id="UP000041254"/>
    </source>
</evidence>
<dbReference type="InterPro" id="IPR001789">
    <property type="entry name" value="Sig_transdc_resp-reg_receiver"/>
</dbReference>
<dbReference type="PANTHER" id="PTHR43047">
    <property type="entry name" value="TWO-COMPONENT HISTIDINE PROTEIN KINASE"/>
    <property type="match status" value="1"/>
</dbReference>
<dbReference type="Gene3D" id="3.30.565.10">
    <property type="entry name" value="Histidine kinase-like ATPase, C-terminal domain"/>
    <property type="match status" value="1"/>
</dbReference>
<dbReference type="Gene3D" id="1.10.287.130">
    <property type="match status" value="1"/>
</dbReference>
<dbReference type="AlphaFoldDB" id="A0A0G4ELZ9"/>